<reference evidence="1 2" key="1">
    <citation type="journal article" date="2016" name="Mol. Biol. Evol.">
        <title>Comparative Genomics of Early-Diverging Mushroom-Forming Fungi Provides Insights into the Origins of Lignocellulose Decay Capabilities.</title>
        <authorList>
            <person name="Nagy L.G."/>
            <person name="Riley R."/>
            <person name="Tritt A."/>
            <person name="Adam C."/>
            <person name="Daum C."/>
            <person name="Floudas D."/>
            <person name="Sun H."/>
            <person name="Yadav J.S."/>
            <person name="Pangilinan J."/>
            <person name="Larsson K.H."/>
            <person name="Matsuura K."/>
            <person name="Barry K."/>
            <person name="Labutti K."/>
            <person name="Kuo R."/>
            <person name="Ohm R.A."/>
            <person name="Bhattacharya S.S."/>
            <person name="Shirouzu T."/>
            <person name="Yoshinaga Y."/>
            <person name="Martin F.M."/>
            <person name="Grigoriev I.V."/>
            <person name="Hibbett D.S."/>
        </authorList>
    </citation>
    <scope>NUCLEOTIDE SEQUENCE [LARGE SCALE GENOMIC DNA]</scope>
    <source>
        <strain evidence="1 2">HHB12733</strain>
    </source>
</reference>
<proteinExistence type="predicted"/>
<evidence type="ECO:0000313" key="2">
    <source>
        <dbReference type="Proteomes" id="UP000076842"/>
    </source>
</evidence>
<name>A0A165E7M3_9BASI</name>
<organism evidence="1 2">
    <name type="scientific">Calocera cornea HHB12733</name>
    <dbReference type="NCBI Taxonomy" id="1353952"/>
    <lineage>
        <taxon>Eukaryota</taxon>
        <taxon>Fungi</taxon>
        <taxon>Dikarya</taxon>
        <taxon>Basidiomycota</taxon>
        <taxon>Agaricomycotina</taxon>
        <taxon>Dacrymycetes</taxon>
        <taxon>Dacrymycetales</taxon>
        <taxon>Dacrymycetaceae</taxon>
        <taxon>Calocera</taxon>
    </lineage>
</organism>
<evidence type="ECO:0000313" key="1">
    <source>
        <dbReference type="EMBL" id="KZT54273.1"/>
    </source>
</evidence>
<keyword evidence="2" id="KW-1185">Reference proteome</keyword>
<dbReference type="EMBL" id="KV424018">
    <property type="protein sequence ID" value="KZT54273.1"/>
    <property type="molecule type" value="Genomic_DNA"/>
</dbReference>
<gene>
    <name evidence="1" type="ORF">CALCODRAFT_19430</name>
</gene>
<dbReference type="InParanoid" id="A0A165E7M3"/>
<sequence length="163" mass="18540">MTQKDRGPQSYIRCDEALSASNISHARCESKTEVMRLTKMGSATVARRNTGLVDQEWKTALNAATANHARHRQLLWDLDWPRSLFEAATARRATRKKLAVVRAAKIVPRRKYTIWKLIKSAPEANFPSLTGFAELHRLPLHECRDDACLWKCISELASLENLN</sequence>
<protein>
    <submittedName>
        <fullName evidence="1">Uncharacterized protein</fullName>
    </submittedName>
</protein>
<accession>A0A165E7M3</accession>
<dbReference type="Proteomes" id="UP000076842">
    <property type="component" value="Unassembled WGS sequence"/>
</dbReference>
<dbReference type="AlphaFoldDB" id="A0A165E7M3"/>